<name>A0ABY7E028_MYAAR</name>
<dbReference type="EMBL" id="CP111014">
    <property type="protein sequence ID" value="WAR00521.1"/>
    <property type="molecule type" value="Genomic_DNA"/>
</dbReference>
<dbReference type="Proteomes" id="UP001164746">
    <property type="component" value="Chromosome 3"/>
</dbReference>
<evidence type="ECO:0000313" key="2">
    <source>
        <dbReference type="Proteomes" id="UP001164746"/>
    </source>
</evidence>
<proteinExistence type="predicted"/>
<reference evidence="1" key="1">
    <citation type="submission" date="2022-11" db="EMBL/GenBank/DDBJ databases">
        <title>Centuries of genome instability and evolution in soft-shell clam transmissible cancer (bioRxiv).</title>
        <authorList>
            <person name="Hart S.F.M."/>
            <person name="Yonemitsu M.A."/>
            <person name="Giersch R.M."/>
            <person name="Beal B.F."/>
            <person name="Arriagada G."/>
            <person name="Davis B.W."/>
            <person name="Ostrander E.A."/>
            <person name="Goff S.P."/>
            <person name="Metzger M.J."/>
        </authorList>
    </citation>
    <scope>NUCLEOTIDE SEQUENCE</scope>
    <source>
        <strain evidence="1">MELC-2E11</strain>
        <tissue evidence="1">Siphon/mantle</tissue>
    </source>
</reference>
<keyword evidence="2" id="KW-1185">Reference proteome</keyword>
<accession>A0ABY7E028</accession>
<organism evidence="1 2">
    <name type="scientific">Mya arenaria</name>
    <name type="common">Soft-shell clam</name>
    <dbReference type="NCBI Taxonomy" id="6604"/>
    <lineage>
        <taxon>Eukaryota</taxon>
        <taxon>Metazoa</taxon>
        <taxon>Spiralia</taxon>
        <taxon>Lophotrochozoa</taxon>
        <taxon>Mollusca</taxon>
        <taxon>Bivalvia</taxon>
        <taxon>Autobranchia</taxon>
        <taxon>Heteroconchia</taxon>
        <taxon>Euheterodonta</taxon>
        <taxon>Imparidentia</taxon>
        <taxon>Neoheterodontei</taxon>
        <taxon>Myida</taxon>
        <taxon>Myoidea</taxon>
        <taxon>Myidae</taxon>
        <taxon>Mya</taxon>
    </lineage>
</organism>
<gene>
    <name evidence="1" type="ORF">MAR_024893</name>
</gene>
<protein>
    <submittedName>
        <fullName evidence="1">RN115-like protein</fullName>
    </submittedName>
</protein>
<sequence>MPSCSDIELFKETLKDVCALFNFYSRIGNIENRRSGDITGTWAVVAIWGVPAGAPASCIEYFSERLDDGIGHAGGGFGMPGIPINIMPIHGNPEDYAWGAGGLDAIITQLLNQLEGSGAPPAGQERIDALPSVKVTQTQVDNTAIPDYTAWH</sequence>
<evidence type="ECO:0000313" key="1">
    <source>
        <dbReference type="EMBL" id="WAR00521.1"/>
    </source>
</evidence>